<accession>A0ABV6RFA0</accession>
<dbReference type="SUPFAM" id="SSF159894">
    <property type="entry name" value="YgaC/TfoX-N like"/>
    <property type="match status" value="1"/>
</dbReference>
<evidence type="ECO:0000313" key="3">
    <source>
        <dbReference type="Proteomes" id="UP001589793"/>
    </source>
</evidence>
<dbReference type="InterPro" id="IPR007076">
    <property type="entry name" value="TfoX_N"/>
</dbReference>
<comment type="caution">
    <text evidence="2">The sequence shown here is derived from an EMBL/GenBank/DDBJ whole genome shotgun (WGS) entry which is preliminary data.</text>
</comment>
<evidence type="ECO:0000259" key="1">
    <source>
        <dbReference type="Pfam" id="PF04993"/>
    </source>
</evidence>
<sequence length="115" mass="12396">MSIPEAQAALLARIRALLPPDAALREVSMFGGRALMLEGRMLVSAGKDGSLLVRIDPSWHGELLEHPGAGPAMMGAARPMGEGWITVDAAALAEDAPLAEWIETARRFHEEQRRS</sequence>
<protein>
    <submittedName>
        <fullName evidence="2">TfoX/Sxy family protein</fullName>
    </submittedName>
</protein>
<keyword evidence="3" id="KW-1185">Reference proteome</keyword>
<evidence type="ECO:0000313" key="2">
    <source>
        <dbReference type="EMBL" id="MFC0675667.1"/>
    </source>
</evidence>
<proteinExistence type="predicted"/>
<gene>
    <name evidence="2" type="ORF">ACFFF6_17095</name>
</gene>
<dbReference type="RefSeq" id="WP_376982697.1">
    <property type="nucleotide sequence ID" value="NZ_JBHLSV010000027.1"/>
</dbReference>
<organism evidence="2 3">
    <name type="scientific">Brachybacterium hainanense</name>
    <dbReference type="NCBI Taxonomy" id="1541174"/>
    <lineage>
        <taxon>Bacteria</taxon>
        <taxon>Bacillati</taxon>
        <taxon>Actinomycetota</taxon>
        <taxon>Actinomycetes</taxon>
        <taxon>Micrococcales</taxon>
        <taxon>Dermabacteraceae</taxon>
        <taxon>Brachybacterium</taxon>
    </lineage>
</organism>
<dbReference type="Proteomes" id="UP001589793">
    <property type="component" value="Unassembled WGS sequence"/>
</dbReference>
<dbReference type="EMBL" id="JBHLSV010000027">
    <property type="protein sequence ID" value="MFC0675667.1"/>
    <property type="molecule type" value="Genomic_DNA"/>
</dbReference>
<name>A0ABV6RFA0_9MICO</name>
<dbReference type="Gene3D" id="3.30.1460.30">
    <property type="entry name" value="YgaC/TfoX-N like chaperone"/>
    <property type="match status" value="1"/>
</dbReference>
<reference evidence="2 3" key="1">
    <citation type="submission" date="2024-09" db="EMBL/GenBank/DDBJ databases">
        <authorList>
            <person name="Sun Q."/>
            <person name="Mori K."/>
        </authorList>
    </citation>
    <scope>NUCLEOTIDE SEQUENCE [LARGE SCALE GENOMIC DNA]</scope>
    <source>
        <strain evidence="2 3">CICC 10874</strain>
    </source>
</reference>
<dbReference type="Pfam" id="PF04993">
    <property type="entry name" value="TfoX_N"/>
    <property type="match status" value="1"/>
</dbReference>
<feature type="domain" description="TfoX N-terminal" evidence="1">
    <location>
        <begin position="25"/>
        <end position="105"/>
    </location>
</feature>